<dbReference type="EMBL" id="JASNQZ010000005">
    <property type="protein sequence ID" value="KAL0957705.1"/>
    <property type="molecule type" value="Genomic_DNA"/>
</dbReference>
<proteinExistence type="predicted"/>
<keyword evidence="3" id="KW-1185">Reference proteome</keyword>
<reference evidence="2" key="1">
    <citation type="journal article" date="2024" name="ACS Chem. Biol.">
        <title>Early Steps of the Biosynthesis of the Anticancer Antibiotic Pleurotin.</title>
        <authorList>
            <person name="Weaver J.A."/>
            <person name="Alkhder D."/>
            <person name="Prasongpholchai P."/>
            <person name="Tadesse M.D."/>
            <person name="de Los Santos E.L."/>
            <person name="Song L."/>
            <person name="Corre C."/>
            <person name="Alberti F."/>
        </authorList>
    </citation>
    <scope>NUCLEOTIDE SEQUENCE</scope>
    <source>
        <strain evidence="2">T-177</strain>
    </source>
</reference>
<dbReference type="EMBL" id="JASNQZ010000012">
    <property type="protein sequence ID" value="KAL0948700.1"/>
    <property type="molecule type" value="Genomic_DNA"/>
</dbReference>
<comment type="caution">
    <text evidence="2">The sequence shown here is derived from an EMBL/GenBank/DDBJ whole genome shotgun (WGS) entry which is preliminary data.</text>
</comment>
<evidence type="ECO:0000313" key="1">
    <source>
        <dbReference type="EMBL" id="KAL0948700.1"/>
    </source>
</evidence>
<protein>
    <submittedName>
        <fullName evidence="2">Uncharacterized protein</fullName>
    </submittedName>
</protein>
<sequence>MSQQTTTAIIPIPCRQLPAPRQVVDLPPVNDADPPHVNNVDSLAQHPQPSCPKYNSDIDDALATVLAHA</sequence>
<dbReference type="Proteomes" id="UP001556367">
    <property type="component" value="Unassembled WGS sequence"/>
</dbReference>
<gene>
    <name evidence="2" type="ORF">HGRIS_001485</name>
    <name evidence="1" type="ORF">HGRIS_008834</name>
</gene>
<name>A0ABR3JQI3_9AGAR</name>
<accession>A0ABR3JQI3</accession>
<organism evidence="2 3">
    <name type="scientific">Hohenbuehelia grisea</name>
    <dbReference type="NCBI Taxonomy" id="104357"/>
    <lineage>
        <taxon>Eukaryota</taxon>
        <taxon>Fungi</taxon>
        <taxon>Dikarya</taxon>
        <taxon>Basidiomycota</taxon>
        <taxon>Agaricomycotina</taxon>
        <taxon>Agaricomycetes</taxon>
        <taxon>Agaricomycetidae</taxon>
        <taxon>Agaricales</taxon>
        <taxon>Pleurotineae</taxon>
        <taxon>Pleurotaceae</taxon>
        <taxon>Hohenbuehelia</taxon>
    </lineage>
</organism>
<evidence type="ECO:0000313" key="3">
    <source>
        <dbReference type="Proteomes" id="UP001556367"/>
    </source>
</evidence>
<evidence type="ECO:0000313" key="2">
    <source>
        <dbReference type="EMBL" id="KAL0957705.1"/>
    </source>
</evidence>
<reference evidence="3" key="2">
    <citation type="submission" date="2024-06" db="EMBL/GenBank/DDBJ databases">
        <title>Multi-omics analyses provide insights into the biosynthesis of the anticancer antibiotic pleurotin in Hohenbuehelia grisea.</title>
        <authorList>
            <person name="Weaver J.A."/>
            <person name="Alberti F."/>
        </authorList>
    </citation>
    <scope>NUCLEOTIDE SEQUENCE [LARGE SCALE GENOMIC DNA]</scope>
    <source>
        <strain evidence="3">T-177</strain>
    </source>
</reference>